<protein>
    <recommendedName>
        <fullName evidence="4">Lipoprotein</fullName>
    </recommendedName>
</protein>
<dbReference type="Proteomes" id="UP001595912">
    <property type="component" value="Unassembled WGS sequence"/>
</dbReference>
<evidence type="ECO:0000313" key="2">
    <source>
        <dbReference type="EMBL" id="MFC4997443.1"/>
    </source>
</evidence>
<feature type="chain" id="PRO_5046792210" description="Lipoprotein" evidence="1">
    <location>
        <begin position="23"/>
        <end position="186"/>
    </location>
</feature>
<dbReference type="PROSITE" id="PS51257">
    <property type="entry name" value="PROKAR_LIPOPROTEIN"/>
    <property type="match status" value="1"/>
</dbReference>
<evidence type="ECO:0000256" key="1">
    <source>
        <dbReference type="SAM" id="SignalP"/>
    </source>
</evidence>
<accession>A0ABV9VPV4</accession>
<keyword evidence="3" id="KW-1185">Reference proteome</keyword>
<keyword evidence="1" id="KW-0732">Signal</keyword>
<reference evidence="3" key="1">
    <citation type="journal article" date="2019" name="Int. J. Syst. Evol. Microbiol.">
        <title>The Global Catalogue of Microorganisms (GCM) 10K type strain sequencing project: providing services to taxonomists for standard genome sequencing and annotation.</title>
        <authorList>
            <consortium name="The Broad Institute Genomics Platform"/>
            <consortium name="The Broad Institute Genome Sequencing Center for Infectious Disease"/>
            <person name="Wu L."/>
            <person name="Ma J."/>
        </authorList>
    </citation>
    <scope>NUCLEOTIDE SEQUENCE [LARGE SCALE GENOMIC DNA]</scope>
    <source>
        <strain evidence="3">CGMCC 4.7152</strain>
    </source>
</reference>
<dbReference type="RefSeq" id="WP_380113673.1">
    <property type="nucleotide sequence ID" value="NZ_JBHSIU010000010.1"/>
</dbReference>
<organism evidence="2 3">
    <name type="scientific">Dactylosporangium cerinum</name>
    <dbReference type="NCBI Taxonomy" id="1434730"/>
    <lineage>
        <taxon>Bacteria</taxon>
        <taxon>Bacillati</taxon>
        <taxon>Actinomycetota</taxon>
        <taxon>Actinomycetes</taxon>
        <taxon>Micromonosporales</taxon>
        <taxon>Micromonosporaceae</taxon>
        <taxon>Dactylosporangium</taxon>
    </lineage>
</organism>
<name>A0ABV9VPV4_9ACTN</name>
<dbReference type="EMBL" id="JBHSIU010000010">
    <property type="protein sequence ID" value="MFC4997443.1"/>
    <property type="molecule type" value="Genomic_DNA"/>
</dbReference>
<evidence type="ECO:0000313" key="3">
    <source>
        <dbReference type="Proteomes" id="UP001595912"/>
    </source>
</evidence>
<evidence type="ECO:0008006" key="4">
    <source>
        <dbReference type="Google" id="ProtNLM"/>
    </source>
</evidence>
<proteinExistence type="predicted"/>
<comment type="caution">
    <text evidence="2">The sequence shown here is derived from an EMBL/GenBank/DDBJ whole genome shotgun (WGS) entry which is preliminary data.</text>
</comment>
<gene>
    <name evidence="2" type="ORF">ACFPIJ_06365</name>
</gene>
<sequence>MRIVSACLAVLVLAGCSGPATPGVPRLSGGGGGGPQRKAALHAAAECIRQHGISGYQDPVLTADGHVYTDSRSYRDADDGAIQAVEAACKALLDAAQFQPTEQAPAPPALVQAGVRSRQCLREHGLVNLTDPTATSEFTPGHGFGINPDQMPGDKTDPVVQRALDACRPILDEEGRLSSLGSLGDA</sequence>
<feature type="signal peptide" evidence="1">
    <location>
        <begin position="1"/>
        <end position="22"/>
    </location>
</feature>